<proteinExistence type="predicted"/>
<dbReference type="InterPro" id="IPR014710">
    <property type="entry name" value="RmlC-like_jellyroll"/>
</dbReference>
<dbReference type="InterPro" id="IPR012093">
    <property type="entry name" value="Pirin"/>
</dbReference>
<dbReference type="PANTHER" id="PTHR43212">
    <property type="entry name" value="QUERCETIN 2,3-DIOXYGENASE"/>
    <property type="match status" value="1"/>
</dbReference>
<accession>A0AAP2DX71</accession>
<comment type="caution">
    <text evidence="2">The sequence shown here is derived from an EMBL/GenBank/DDBJ whole genome shotgun (WGS) entry which is preliminary data.</text>
</comment>
<dbReference type="RefSeq" id="WP_254084550.1">
    <property type="nucleotide sequence ID" value="NZ_JAHESE010000010.1"/>
</dbReference>
<evidence type="ECO:0000313" key="3">
    <source>
        <dbReference type="Proteomes" id="UP001319080"/>
    </source>
</evidence>
<organism evidence="2 3">
    <name type="scientific">Dawidia cretensis</name>
    <dbReference type="NCBI Taxonomy" id="2782350"/>
    <lineage>
        <taxon>Bacteria</taxon>
        <taxon>Pseudomonadati</taxon>
        <taxon>Bacteroidota</taxon>
        <taxon>Cytophagia</taxon>
        <taxon>Cytophagales</taxon>
        <taxon>Chryseotaleaceae</taxon>
        <taxon>Dawidia</taxon>
    </lineage>
</organism>
<dbReference type="SUPFAM" id="SSF51182">
    <property type="entry name" value="RmlC-like cupins"/>
    <property type="match status" value="1"/>
</dbReference>
<sequence>MMSAAEATIYLAGRRGCSQTDIYRSDHTLSFENYIREGRGTFGNLQSLNDDTLGAGGTRMLTARADSIVWLIPLVGAFQYETATGVQGSVEPGQTHRLGLSTGSQLSITNSYEDERINFLHLWLIPEPMTRTLEVQEYTIDLNQQNTLIPLGDLTPDLHIGQYQGRAEGIYIPRDSNKGTFAFVIHGAFEIENRLLEPRDAIALWNTSEVTFEALSNNAIVLFIDS</sequence>
<dbReference type="Gene3D" id="2.60.120.10">
    <property type="entry name" value="Jelly Rolls"/>
    <property type="match status" value="2"/>
</dbReference>
<gene>
    <name evidence="2" type="ORF">KK062_12065</name>
</gene>
<dbReference type="AlphaFoldDB" id="A0AAP2DX71"/>
<evidence type="ECO:0000313" key="2">
    <source>
        <dbReference type="EMBL" id="MBT1708966.1"/>
    </source>
</evidence>
<dbReference type="InterPro" id="IPR011051">
    <property type="entry name" value="RmlC_Cupin_sf"/>
</dbReference>
<dbReference type="EMBL" id="JAHESE010000010">
    <property type="protein sequence ID" value="MBT1708966.1"/>
    <property type="molecule type" value="Genomic_DNA"/>
</dbReference>
<name>A0AAP2DX71_9BACT</name>
<protein>
    <submittedName>
        <fullName evidence="2">Pirin</fullName>
    </submittedName>
</protein>
<dbReference type="Pfam" id="PF17954">
    <property type="entry name" value="Pirin_C_2"/>
    <property type="match status" value="1"/>
</dbReference>
<evidence type="ECO:0000259" key="1">
    <source>
        <dbReference type="Pfam" id="PF17954"/>
    </source>
</evidence>
<dbReference type="Proteomes" id="UP001319080">
    <property type="component" value="Unassembled WGS sequence"/>
</dbReference>
<reference evidence="2 3" key="1">
    <citation type="submission" date="2021-05" db="EMBL/GenBank/DDBJ databases">
        <title>A Polyphasic approach of four new species of the genus Ohtaekwangia: Ohtaekwangia histidinii sp. nov., Ohtaekwangia cretensis sp. nov., Ohtaekwangia indiensis sp. nov., Ohtaekwangia reichenbachii sp. nov. from diverse environment.</title>
        <authorList>
            <person name="Octaviana S."/>
        </authorList>
    </citation>
    <scope>NUCLEOTIDE SEQUENCE [LARGE SCALE GENOMIC DNA]</scope>
    <source>
        <strain evidence="2 3">PWU5</strain>
    </source>
</reference>
<keyword evidence="3" id="KW-1185">Reference proteome</keyword>
<dbReference type="InterPro" id="IPR041602">
    <property type="entry name" value="Quercetinase_C"/>
</dbReference>
<dbReference type="PANTHER" id="PTHR43212:SF3">
    <property type="entry name" value="QUERCETIN 2,3-DIOXYGENASE"/>
    <property type="match status" value="1"/>
</dbReference>
<feature type="domain" description="Quercetin 2,3-dioxygenase C-terminal cupin" evidence="1">
    <location>
        <begin position="173"/>
        <end position="225"/>
    </location>
</feature>